<organism evidence="1 2">
    <name type="scientific">Humidesulfovibrio mexicanus</name>
    <dbReference type="NCBI Taxonomy" id="147047"/>
    <lineage>
        <taxon>Bacteria</taxon>
        <taxon>Pseudomonadati</taxon>
        <taxon>Thermodesulfobacteriota</taxon>
        <taxon>Desulfovibrionia</taxon>
        <taxon>Desulfovibrionales</taxon>
        <taxon>Desulfovibrionaceae</taxon>
        <taxon>Humidesulfovibrio</taxon>
    </lineage>
</organism>
<sequence>MVGEVTGDLFVQNWLRGKLTDPDSLRILSKEDADKLKAENEALKARGVDVAKLTAGMAAAFAGLDVTTAAKTGGNAAEHNVLPLIVLGGMIALELIDKGIQTYNAWQFAKAIQEGDTAKAEEYGTELALSLGTDAIAGNAAFLKMLKGFGLLALSTKIGQKVEKVAKIVLPKSVIKLSEANITNSGRTVLGSFPGYIEQAKATGSSYFDIGNTWNNLSNEQRWAANVHFLDMIAAKGDVVNITIAKSAIRSDSILADEVRHLINNRGYQWAGPNTLRKVK</sequence>
<reference evidence="1 2" key="1">
    <citation type="submission" date="2017-06" db="EMBL/GenBank/DDBJ databases">
        <authorList>
            <person name="Kim H.J."/>
            <person name="Triplett B.A."/>
        </authorList>
    </citation>
    <scope>NUCLEOTIDE SEQUENCE [LARGE SCALE GENOMIC DNA]</scope>
    <source>
        <strain evidence="1 2">DSM 13116</strain>
    </source>
</reference>
<evidence type="ECO:0000313" key="2">
    <source>
        <dbReference type="Proteomes" id="UP000198324"/>
    </source>
</evidence>
<dbReference type="OrthoDB" id="4745173at2"/>
<accession>A0A239DB28</accession>
<dbReference type="AlphaFoldDB" id="A0A239DB28"/>
<dbReference type="Proteomes" id="UP000198324">
    <property type="component" value="Unassembled WGS sequence"/>
</dbReference>
<protein>
    <submittedName>
        <fullName evidence="1">Uncharacterized protein</fullName>
    </submittedName>
</protein>
<proteinExistence type="predicted"/>
<gene>
    <name evidence="1" type="ORF">SAMN04488503_0178</name>
</gene>
<dbReference type="RefSeq" id="WP_089275669.1">
    <property type="nucleotide sequence ID" value="NZ_FZOC01000013.1"/>
</dbReference>
<keyword evidence="2" id="KW-1185">Reference proteome</keyword>
<name>A0A239DB28_9BACT</name>
<evidence type="ECO:0000313" key="1">
    <source>
        <dbReference type="EMBL" id="SNS29258.1"/>
    </source>
</evidence>
<dbReference type="EMBL" id="FZOC01000013">
    <property type="protein sequence ID" value="SNS29258.1"/>
    <property type="molecule type" value="Genomic_DNA"/>
</dbReference>